<keyword evidence="5 14" id="KW-0597">Phosphoprotein</keyword>
<keyword evidence="19" id="KW-1185">Reference proteome</keyword>
<dbReference type="GO" id="GO:0005886">
    <property type="term" value="C:plasma membrane"/>
    <property type="evidence" value="ECO:0007669"/>
    <property type="project" value="UniProtKB-SubCell"/>
</dbReference>
<dbReference type="InterPro" id="IPR036890">
    <property type="entry name" value="HATPase_C_sf"/>
</dbReference>
<evidence type="ECO:0000313" key="18">
    <source>
        <dbReference type="EMBL" id="PWK41255.1"/>
    </source>
</evidence>
<dbReference type="Proteomes" id="UP000245697">
    <property type="component" value="Unassembled WGS sequence"/>
</dbReference>
<dbReference type="SUPFAM" id="SSF47226">
    <property type="entry name" value="Histidine-containing phosphotransfer domain, HPT domain"/>
    <property type="match status" value="1"/>
</dbReference>
<evidence type="ECO:0000256" key="14">
    <source>
        <dbReference type="PROSITE-ProRule" id="PRU00169"/>
    </source>
</evidence>
<evidence type="ECO:0000313" key="19">
    <source>
        <dbReference type="Proteomes" id="UP000245697"/>
    </source>
</evidence>
<evidence type="ECO:0000256" key="5">
    <source>
        <dbReference type="ARBA" id="ARBA00022553"/>
    </source>
</evidence>
<evidence type="ECO:0000256" key="11">
    <source>
        <dbReference type="ARBA" id="ARBA00023012"/>
    </source>
</evidence>
<dbReference type="GO" id="GO:0005524">
    <property type="term" value="F:ATP binding"/>
    <property type="evidence" value="ECO:0007669"/>
    <property type="project" value="UniProtKB-KW"/>
</dbReference>
<protein>
    <recommendedName>
        <fullName evidence="3">histidine kinase</fullName>
        <ecNumber evidence="3">2.7.13.3</ecNumber>
    </recommendedName>
</protein>
<feature type="modified residue" description="4-aspartylphosphate" evidence="14">
    <location>
        <position position="548"/>
    </location>
</feature>
<dbReference type="PROSITE" id="PS50110">
    <property type="entry name" value="RESPONSE_REGULATORY"/>
    <property type="match status" value="1"/>
</dbReference>
<dbReference type="EMBL" id="QGGR01000017">
    <property type="protein sequence ID" value="PWK41255.1"/>
    <property type="molecule type" value="Genomic_DNA"/>
</dbReference>
<evidence type="ECO:0000259" key="16">
    <source>
        <dbReference type="PROSITE" id="PS50110"/>
    </source>
</evidence>
<comment type="caution">
    <text evidence="18">The sequence shown here is derived from an EMBL/GenBank/DDBJ whole genome shotgun (WGS) entry which is preliminary data.</text>
</comment>
<keyword evidence="6" id="KW-0812">Transmembrane</keyword>
<dbReference type="RefSeq" id="WP_239170409.1">
    <property type="nucleotide sequence ID" value="NZ_BONA01000070.1"/>
</dbReference>
<feature type="domain" description="Histidine kinase" evidence="15">
    <location>
        <begin position="116"/>
        <end position="296"/>
    </location>
</feature>
<keyword evidence="9" id="KW-0067">ATP-binding</keyword>
<evidence type="ECO:0000256" key="4">
    <source>
        <dbReference type="ARBA" id="ARBA00022475"/>
    </source>
</evidence>
<evidence type="ECO:0000256" key="7">
    <source>
        <dbReference type="ARBA" id="ARBA00022741"/>
    </source>
</evidence>
<keyword evidence="4" id="KW-1003">Cell membrane</keyword>
<keyword evidence="8" id="KW-0808">Transferase</keyword>
<keyword evidence="11" id="KW-0902">Two-component regulatory system</keyword>
<dbReference type="SUPFAM" id="SSF52172">
    <property type="entry name" value="CheY-like"/>
    <property type="match status" value="1"/>
</dbReference>
<dbReference type="CDD" id="cd00088">
    <property type="entry name" value="HPT"/>
    <property type="match status" value="1"/>
</dbReference>
<evidence type="ECO:0000259" key="17">
    <source>
        <dbReference type="PROSITE" id="PS50894"/>
    </source>
</evidence>
<dbReference type="SMART" id="SM00448">
    <property type="entry name" value="REC"/>
    <property type="match status" value="1"/>
</dbReference>
<dbReference type="Gene3D" id="1.20.120.160">
    <property type="entry name" value="HPT domain"/>
    <property type="match status" value="1"/>
</dbReference>
<keyword evidence="7" id="KW-0547">Nucleotide-binding</keyword>
<evidence type="ECO:0000256" key="1">
    <source>
        <dbReference type="ARBA" id="ARBA00000085"/>
    </source>
</evidence>
<evidence type="ECO:0000256" key="8">
    <source>
        <dbReference type="ARBA" id="ARBA00022777"/>
    </source>
</evidence>
<dbReference type="SMART" id="SM00073">
    <property type="entry name" value="HPT"/>
    <property type="match status" value="1"/>
</dbReference>
<dbReference type="PANTHER" id="PTHR45339:SF1">
    <property type="entry name" value="HYBRID SIGNAL TRANSDUCTION HISTIDINE KINASE J"/>
    <property type="match status" value="1"/>
</dbReference>
<keyword evidence="12" id="KW-0472">Membrane</keyword>
<dbReference type="InterPro" id="IPR036641">
    <property type="entry name" value="HPT_dom_sf"/>
</dbReference>
<dbReference type="InterPro" id="IPR005467">
    <property type="entry name" value="His_kinase_dom"/>
</dbReference>
<evidence type="ECO:0000256" key="10">
    <source>
        <dbReference type="ARBA" id="ARBA00022989"/>
    </source>
</evidence>
<dbReference type="PROSITE" id="PS50894">
    <property type="entry name" value="HPT"/>
    <property type="match status" value="1"/>
</dbReference>
<evidence type="ECO:0000256" key="3">
    <source>
        <dbReference type="ARBA" id="ARBA00012438"/>
    </source>
</evidence>
<feature type="modified residue" description="Phosphohistidine" evidence="13">
    <location>
        <position position="693"/>
    </location>
</feature>
<dbReference type="AlphaFoldDB" id="A0A316F5F4"/>
<dbReference type="CDD" id="cd00082">
    <property type="entry name" value="HisKA"/>
    <property type="match status" value="1"/>
</dbReference>
<keyword evidence="8" id="KW-0418">Kinase</keyword>
<dbReference type="CDD" id="cd17546">
    <property type="entry name" value="REC_hyHK_CKI1_RcsC-like"/>
    <property type="match status" value="1"/>
</dbReference>
<dbReference type="PROSITE" id="PS50109">
    <property type="entry name" value="HIS_KIN"/>
    <property type="match status" value="1"/>
</dbReference>
<evidence type="ECO:0000256" key="13">
    <source>
        <dbReference type="PROSITE-ProRule" id="PRU00110"/>
    </source>
</evidence>
<accession>A0A316F5F4</accession>
<sequence>MSFAARSLADALPYPAAIADDSGRVLVANERWRRSATAEGETLSGGRPDCPGHDRLPSSVRDARTGSDVALPCRCDPGVTATLRVTGLESTCGARRRLITVETGPAESGRDQLLGLLGPQIRTPAAAVASAVELLRAQALPAAAQETIDDIQRTVRGLEALADDLAELARLETGTPPPHNGPVVLRRLLEDVAESMRTECRERGILLLAAPAPGLPAVVDGDDGVLRRILTTVVGHAVRESSGGEVVVTAQTDGADAYRIEISGDGEPSSGYASDERAGLALAGRLAAAMGGTTTMTGVPALTAVPAITGDAAIRADAFSATGATMTSGPDMAGASVVGGAASSGAGSSGAVAGEFGGFRWAVRLPLRPLPDRGDPGTPSAPPVRGRVAVAAPSARSMLALSWLVAATGAEPVQVGPDGSAGTGDDHGTAPVLRCDARPDPVTGGTVMIGSTGPQRAAGRAGTLSVPVTLDRLTAAFHQQHAEPRPTPATLEPLPPGRVLLAEDDEVNRTVLQRMISVLGVECDTVPDGAAAVTALLGGTRYDLALLDMQMPVMDGPAATRTVRAAGSRVPIIALTATSLPEDQDRCLDAGMNSHLTKPITLPELRRALEPYLTAPAQPTQPTQPADPVEPAVPVPADVLSRAQLHELEEQLEGRELVAMTVNMFLGELDGRRQAMATALATGGNDRLAAVAHTLKSSSALLGAQPLADACARVERLAATPVDAGVLAAAVSEVDQAAAAAAIAMTEYLKES</sequence>
<evidence type="ECO:0000256" key="12">
    <source>
        <dbReference type="ARBA" id="ARBA00023136"/>
    </source>
</evidence>
<proteinExistence type="predicted"/>
<dbReference type="Gene3D" id="3.30.565.10">
    <property type="entry name" value="Histidine kinase-like ATPase, C-terminal domain"/>
    <property type="match status" value="1"/>
</dbReference>
<name>A0A316F5F4_9ACTN</name>
<keyword evidence="10" id="KW-1133">Transmembrane helix</keyword>
<feature type="domain" description="Response regulatory" evidence="16">
    <location>
        <begin position="498"/>
        <end position="613"/>
    </location>
</feature>
<organism evidence="18 19">
    <name type="scientific">Actinoplanes xinjiangensis</name>
    <dbReference type="NCBI Taxonomy" id="512350"/>
    <lineage>
        <taxon>Bacteria</taxon>
        <taxon>Bacillati</taxon>
        <taxon>Actinomycetota</taxon>
        <taxon>Actinomycetes</taxon>
        <taxon>Micromonosporales</taxon>
        <taxon>Micromonosporaceae</taxon>
        <taxon>Actinoplanes</taxon>
    </lineage>
</organism>
<reference evidence="18 19" key="1">
    <citation type="submission" date="2018-05" db="EMBL/GenBank/DDBJ databases">
        <title>Genomic Encyclopedia of Archaeal and Bacterial Type Strains, Phase II (KMG-II): from individual species to whole genera.</title>
        <authorList>
            <person name="Goeker M."/>
        </authorList>
    </citation>
    <scope>NUCLEOTIDE SEQUENCE [LARGE SCALE GENOMIC DNA]</scope>
    <source>
        <strain evidence="18 19">DSM 45184</strain>
    </source>
</reference>
<dbReference type="EC" id="2.7.13.3" evidence="3"/>
<dbReference type="InterPro" id="IPR003661">
    <property type="entry name" value="HisK_dim/P_dom"/>
</dbReference>
<dbReference type="Pfam" id="PF01627">
    <property type="entry name" value="Hpt"/>
    <property type="match status" value="1"/>
</dbReference>
<dbReference type="InterPro" id="IPR001789">
    <property type="entry name" value="Sig_transdc_resp-reg_receiver"/>
</dbReference>
<dbReference type="Gene3D" id="3.40.50.2300">
    <property type="match status" value="1"/>
</dbReference>
<dbReference type="InterPro" id="IPR011006">
    <property type="entry name" value="CheY-like_superfamily"/>
</dbReference>
<dbReference type="SUPFAM" id="SSF47384">
    <property type="entry name" value="Homodimeric domain of signal transducing histidine kinase"/>
    <property type="match status" value="1"/>
</dbReference>
<dbReference type="Pfam" id="PF00072">
    <property type="entry name" value="Response_reg"/>
    <property type="match status" value="1"/>
</dbReference>
<dbReference type="InterPro" id="IPR036097">
    <property type="entry name" value="HisK_dim/P_sf"/>
</dbReference>
<dbReference type="SUPFAM" id="SSF55874">
    <property type="entry name" value="ATPase domain of HSP90 chaperone/DNA topoisomerase II/histidine kinase"/>
    <property type="match status" value="1"/>
</dbReference>
<comment type="subcellular location">
    <subcellularLocation>
        <location evidence="2">Cell membrane</location>
        <topology evidence="2">Multi-pass membrane protein</topology>
    </subcellularLocation>
</comment>
<comment type="catalytic activity">
    <reaction evidence="1">
        <text>ATP + protein L-histidine = ADP + protein N-phospho-L-histidine.</text>
        <dbReference type="EC" id="2.7.13.3"/>
    </reaction>
</comment>
<evidence type="ECO:0000259" key="15">
    <source>
        <dbReference type="PROSITE" id="PS50109"/>
    </source>
</evidence>
<dbReference type="InterPro" id="IPR008207">
    <property type="entry name" value="Sig_transdc_His_kin_Hpt_dom"/>
</dbReference>
<evidence type="ECO:0000256" key="9">
    <source>
        <dbReference type="ARBA" id="ARBA00022840"/>
    </source>
</evidence>
<feature type="domain" description="HPt" evidence="17">
    <location>
        <begin position="654"/>
        <end position="752"/>
    </location>
</feature>
<dbReference type="GO" id="GO:0000155">
    <property type="term" value="F:phosphorelay sensor kinase activity"/>
    <property type="evidence" value="ECO:0007669"/>
    <property type="project" value="InterPro"/>
</dbReference>
<evidence type="ECO:0000256" key="2">
    <source>
        <dbReference type="ARBA" id="ARBA00004651"/>
    </source>
</evidence>
<dbReference type="Gene3D" id="1.10.287.130">
    <property type="match status" value="1"/>
</dbReference>
<evidence type="ECO:0000256" key="6">
    <source>
        <dbReference type="ARBA" id="ARBA00022692"/>
    </source>
</evidence>
<dbReference type="PANTHER" id="PTHR45339">
    <property type="entry name" value="HYBRID SIGNAL TRANSDUCTION HISTIDINE KINASE J"/>
    <property type="match status" value="1"/>
</dbReference>
<gene>
    <name evidence="18" type="ORF">BC793_117122</name>
</gene>